<proteinExistence type="predicted"/>
<keyword evidence="2" id="KW-1185">Reference proteome</keyword>
<gene>
    <name evidence="1" type="ORF">KI387_031640</name>
</gene>
<feature type="non-terminal residue" evidence="1">
    <location>
        <position position="128"/>
    </location>
</feature>
<reference evidence="1 2" key="1">
    <citation type="journal article" date="2021" name="Nat. Plants">
        <title>The Taxus genome provides insights into paclitaxel biosynthesis.</title>
        <authorList>
            <person name="Xiong X."/>
            <person name="Gou J."/>
            <person name="Liao Q."/>
            <person name="Li Y."/>
            <person name="Zhou Q."/>
            <person name="Bi G."/>
            <person name="Li C."/>
            <person name="Du R."/>
            <person name="Wang X."/>
            <person name="Sun T."/>
            <person name="Guo L."/>
            <person name="Liang H."/>
            <person name="Lu P."/>
            <person name="Wu Y."/>
            <person name="Zhang Z."/>
            <person name="Ro D.K."/>
            <person name="Shang Y."/>
            <person name="Huang S."/>
            <person name="Yan J."/>
        </authorList>
    </citation>
    <scope>NUCLEOTIDE SEQUENCE [LARGE SCALE GENOMIC DNA]</scope>
    <source>
        <strain evidence="1">Ta-2019</strain>
    </source>
</reference>
<dbReference type="EMBL" id="JAHRHJ020003813">
    <property type="protein sequence ID" value="KAH9287523.1"/>
    <property type="molecule type" value="Genomic_DNA"/>
</dbReference>
<sequence>AVKLFTYMCATTNRMRELREDLEKERDHWGPPCPLVSEMRNTHSQELISKKVFGTPSEDLSHVWERALEIRFEAINRAITELDEKEEHAYKLQDNINHQIQKLGVPAMGEDTTTDELILPFEEYVKKE</sequence>
<name>A0AA38C0U5_TAXCH</name>
<feature type="non-terminal residue" evidence="1">
    <location>
        <position position="1"/>
    </location>
</feature>
<protein>
    <submittedName>
        <fullName evidence="1">Uncharacterized protein</fullName>
    </submittedName>
</protein>
<comment type="caution">
    <text evidence="1">The sequence shown here is derived from an EMBL/GenBank/DDBJ whole genome shotgun (WGS) entry which is preliminary data.</text>
</comment>
<accession>A0AA38C0U5</accession>
<evidence type="ECO:0000313" key="1">
    <source>
        <dbReference type="EMBL" id="KAH9287523.1"/>
    </source>
</evidence>
<organism evidence="1 2">
    <name type="scientific">Taxus chinensis</name>
    <name type="common">Chinese yew</name>
    <name type="synonym">Taxus wallichiana var. chinensis</name>
    <dbReference type="NCBI Taxonomy" id="29808"/>
    <lineage>
        <taxon>Eukaryota</taxon>
        <taxon>Viridiplantae</taxon>
        <taxon>Streptophyta</taxon>
        <taxon>Embryophyta</taxon>
        <taxon>Tracheophyta</taxon>
        <taxon>Spermatophyta</taxon>
        <taxon>Pinopsida</taxon>
        <taxon>Pinidae</taxon>
        <taxon>Conifers II</taxon>
        <taxon>Cupressales</taxon>
        <taxon>Taxaceae</taxon>
        <taxon>Taxus</taxon>
    </lineage>
</organism>
<dbReference type="Proteomes" id="UP000824469">
    <property type="component" value="Unassembled WGS sequence"/>
</dbReference>
<dbReference type="AlphaFoldDB" id="A0AA38C0U5"/>
<evidence type="ECO:0000313" key="2">
    <source>
        <dbReference type="Proteomes" id="UP000824469"/>
    </source>
</evidence>